<accession>A0ABU4T6J8</accession>
<keyword evidence="1 4" id="KW-0808">Transferase</keyword>
<dbReference type="CDD" id="cd04301">
    <property type="entry name" value="NAT_SF"/>
    <property type="match status" value="2"/>
</dbReference>
<dbReference type="Proteomes" id="UP001285521">
    <property type="component" value="Unassembled WGS sequence"/>
</dbReference>
<evidence type="ECO:0000259" key="3">
    <source>
        <dbReference type="PROSITE" id="PS51186"/>
    </source>
</evidence>
<dbReference type="GO" id="GO:0016746">
    <property type="term" value="F:acyltransferase activity"/>
    <property type="evidence" value="ECO:0007669"/>
    <property type="project" value="UniProtKB-KW"/>
</dbReference>
<dbReference type="Pfam" id="PF00583">
    <property type="entry name" value="Acetyltransf_1"/>
    <property type="match status" value="2"/>
</dbReference>
<dbReference type="Gene3D" id="3.40.630.30">
    <property type="match status" value="1"/>
</dbReference>
<dbReference type="PROSITE" id="PS51186">
    <property type="entry name" value="GNAT"/>
    <property type="match status" value="2"/>
</dbReference>
<comment type="caution">
    <text evidence="4">The sequence shown here is derived from an EMBL/GenBank/DDBJ whole genome shotgun (WGS) entry which is preliminary data.</text>
</comment>
<keyword evidence="2 4" id="KW-0012">Acyltransferase</keyword>
<evidence type="ECO:0000256" key="1">
    <source>
        <dbReference type="ARBA" id="ARBA00022679"/>
    </source>
</evidence>
<dbReference type="InterPro" id="IPR050832">
    <property type="entry name" value="Bact_Acetyltransf"/>
</dbReference>
<gene>
    <name evidence="4" type="ORF">SK803_26415</name>
</gene>
<keyword evidence="5" id="KW-1185">Reference proteome</keyword>
<dbReference type="InterPro" id="IPR016181">
    <property type="entry name" value="Acyl_CoA_acyltransferase"/>
</dbReference>
<sequence length="323" mass="34991">MELVWRPLSTADIPVVAALYNAGEAVDDTGELLSEEDFTESFAEADLINGSLAVLVDGTLAAYGFVVLRDEPVGTHRVRLDGMVHPEFRRDGIGRELLPRLVTLARELHAARHGVMPMVACTMVESRSAGHVALCEALGFSADRHFYELEVALGESLAQVPIPAAYEIVPFSAARDEEVRTVCNAAFAGHWGSVERSPEEWAASFTNSKRFVPETSFLALANGAVVGFVLARHYPVVEEMTGVRELWIGDVGTLAEHRGRGVAAALLSWTLAQGKAQGYHRAGLSVDSANSTRALGVYERAGFEVARTWIDYGLPVELGELRS</sequence>
<reference evidence="4 5" key="1">
    <citation type="submission" date="2023-11" db="EMBL/GenBank/DDBJ databases">
        <title>Lentzea sokolovensis, sp. nov., Lentzea kristufkii, sp. nov., and Lentzea miocenensis, sp. nov., rare actinobacteria from Sokolov Coal Basin, Miocene lacustrine sediment, Czech Republic.</title>
        <authorList>
            <person name="Lara A."/>
            <person name="Kotroba L."/>
            <person name="Nouioui I."/>
            <person name="Neumann-Schaal M."/>
            <person name="Mast Y."/>
            <person name="Chronakova A."/>
        </authorList>
    </citation>
    <scope>NUCLEOTIDE SEQUENCE [LARGE SCALE GENOMIC DNA]</scope>
    <source>
        <strain evidence="4 5">BCCO 10_0856</strain>
    </source>
</reference>
<evidence type="ECO:0000313" key="4">
    <source>
        <dbReference type="EMBL" id="MDX8033772.1"/>
    </source>
</evidence>
<feature type="domain" description="N-acetyltransferase" evidence="3">
    <location>
        <begin position="3"/>
        <end position="158"/>
    </location>
</feature>
<organism evidence="4 5">
    <name type="scientific">Lentzea miocenica</name>
    <dbReference type="NCBI Taxonomy" id="3095431"/>
    <lineage>
        <taxon>Bacteria</taxon>
        <taxon>Bacillati</taxon>
        <taxon>Actinomycetota</taxon>
        <taxon>Actinomycetes</taxon>
        <taxon>Pseudonocardiales</taxon>
        <taxon>Pseudonocardiaceae</taxon>
        <taxon>Lentzea</taxon>
    </lineage>
</organism>
<evidence type="ECO:0000313" key="5">
    <source>
        <dbReference type="Proteomes" id="UP001285521"/>
    </source>
</evidence>
<protein>
    <submittedName>
        <fullName evidence="4">GNAT family N-acetyltransferase</fullName>
        <ecNumber evidence="4">2.3.1.-</ecNumber>
    </submittedName>
</protein>
<evidence type="ECO:0000256" key="2">
    <source>
        <dbReference type="ARBA" id="ARBA00023315"/>
    </source>
</evidence>
<dbReference type="SUPFAM" id="SSF55729">
    <property type="entry name" value="Acyl-CoA N-acyltransferases (Nat)"/>
    <property type="match status" value="2"/>
</dbReference>
<name>A0ABU4T6J8_9PSEU</name>
<feature type="domain" description="N-acetyltransferase" evidence="3">
    <location>
        <begin position="166"/>
        <end position="317"/>
    </location>
</feature>
<dbReference type="InterPro" id="IPR000182">
    <property type="entry name" value="GNAT_dom"/>
</dbReference>
<dbReference type="EMBL" id="JAXAVW010000022">
    <property type="protein sequence ID" value="MDX8033772.1"/>
    <property type="molecule type" value="Genomic_DNA"/>
</dbReference>
<dbReference type="PANTHER" id="PTHR43877">
    <property type="entry name" value="AMINOALKYLPHOSPHONATE N-ACETYLTRANSFERASE-RELATED-RELATED"/>
    <property type="match status" value="1"/>
</dbReference>
<proteinExistence type="predicted"/>
<dbReference type="EC" id="2.3.1.-" evidence="4"/>
<dbReference type="RefSeq" id="WP_319968791.1">
    <property type="nucleotide sequence ID" value="NZ_JAXAVW010000022.1"/>
</dbReference>